<proteinExistence type="predicted"/>
<organism evidence="1 2">
    <name type="scientific">Brachyspira aalborgi</name>
    <dbReference type="NCBI Taxonomy" id="29522"/>
    <lineage>
        <taxon>Bacteria</taxon>
        <taxon>Pseudomonadati</taxon>
        <taxon>Spirochaetota</taxon>
        <taxon>Spirochaetia</taxon>
        <taxon>Brachyspirales</taxon>
        <taxon>Brachyspiraceae</taxon>
        <taxon>Brachyspira</taxon>
    </lineage>
</organism>
<dbReference type="InterPro" id="IPR036390">
    <property type="entry name" value="WH_DNA-bd_sf"/>
</dbReference>
<sequence>MKISSRFTIAVHTLLCILLFKDEKITSNFLAGSVQVNPVIIRNILIQLKKAKIIIVKRGKGGISINKKAKNITLLDIFEAVESLDGKLFSFHKKPNSKCPVGNNITRILLPKLDNIQESMEKELEKTTLKDIFNDLQNNL</sequence>
<gene>
    <name evidence="1" type="ORF">EPJ80_01930</name>
</gene>
<accession>A0A5C8CLP5</accession>
<dbReference type="GO" id="GO:0005829">
    <property type="term" value="C:cytosol"/>
    <property type="evidence" value="ECO:0007669"/>
    <property type="project" value="TreeGrafter"/>
</dbReference>
<name>A0A5C8CLP5_9SPIR</name>
<dbReference type="Pfam" id="PF02082">
    <property type="entry name" value="Rrf2"/>
    <property type="match status" value="1"/>
</dbReference>
<dbReference type="SUPFAM" id="SSF46785">
    <property type="entry name" value="Winged helix' DNA-binding domain"/>
    <property type="match status" value="1"/>
</dbReference>
<dbReference type="AlphaFoldDB" id="A0A5C8CLP5"/>
<dbReference type="InterPro" id="IPR000944">
    <property type="entry name" value="Tscrpt_reg_Rrf2"/>
</dbReference>
<dbReference type="EMBL" id="SAXT01000001">
    <property type="protein sequence ID" value="TXJ13523.1"/>
    <property type="molecule type" value="Genomic_DNA"/>
</dbReference>
<protein>
    <submittedName>
        <fullName evidence="1">Rrf2 family transcriptional regulator</fullName>
    </submittedName>
</protein>
<dbReference type="RefSeq" id="WP_147757678.1">
    <property type="nucleotide sequence ID" value="NZ_SAXT01000001.1"/>
</dbReference>
<dbReference type="InterPro" id="IPR036388">
    <property type="entry name" value="WH-like_DNA-bd_sf"/>
</dbReference>
<evidence type="ECO:0000313" key="1">
    <source>
        <dbReference type="EMBL" id="TXJ13523.1"/>
    </source>
</evidence>
<dbReference type="PANTHER" id="PTHR33221:SF15">
    <property type="entry name" value="HTH-TYPE TRANSCRIPTIONAL REGULATOR YWGB-RELATED"/>
    <property type="match status" value="1"/>
</dbReference>
<dbReference type="PANTHER" id="PTHR33221">
    <property type="entry name" value="WINGED HELIX-TURN-HELIX TRANSCRIPTIONAL REGULATOR, RRF2 FAMILY"/>
    <property type="match status" value="1"/>
</dbReference>
<dbReference type="PROSITE" id="PS51197">
    <property type="entry name" value="HTH_RRF2_2"/>
    <property type="match status" value="1"/>
</dbReference>
<dbReference type="GO" id="GO:0003700">
    <property type="term" value="F:DNA-binding transcription factor activity"/>
    <property type="evidence" value="ECO:0007669"/>
    <property type="project" value="TreeGrafter"/>
</dbReference>
<comment type="caution">
    <text evidence="1">The sequence shown here is derived from an EMBL/GenBank/DDBJ whole genome shotgun (WGS) entry which is preliminary data.</text>
</comment>
<evidence type="ECO:0000313" key="2">
    <source>
        <dbReference type="Proteomes" id="UP000325116"/>
    </source>
</evidence>
<reference evidence="1 2" key="1">
    <citation type="journal article" date="1992" name="Lakartidningen">
        <title>[Penicillin V and not amoxicillin is the first choice preparation in acute otitis].</title>
        <authorList>
            <person name="Kamme C."/>
            <person name="Lundgren K."/>
            <person name="Prellner K."/>
        </authorList>
    </citation>
    <scope>NUCLEOTIDE SEQUENCE [LARGE SCALE GENOMIC DNA]</scope>
    <source>
        <strain evidence="1 2">W1</strain>
    </source>
</reference>
<dbReference type="Proteomes" id="UP000325116">
    <property type="component" value="Unassembled WGS sequence"/>
</dbReference>
<dbReference type="Gene3D" id="1.10.10.10">
    <property type="entry name" value="Winged helix-like DNA-binding domain superfamily/Winged helix DNA-binding domain"/>
    <property type="match status" value="1"/>
</dbReference>